<dbReference type="Proteomes" id="UP000184191">
    <property type="component" value="Unassembled WGS sequence"/>
</dbReference>
<proteinExistence type="predicted"/>
<dbReference type="RefSeq" id="WP_073200787.1">
    <property type="nucleotide sequence ID" value="NZ_FRBN01000041.1"/>
</dbReference>
<evidence type="ECO:0000313" key="1">
    <source>
        <dbReference type="EMBL" id="SHL78672.1"/>
    </source>
</evidence>
<protein>
    <submittedName>
        <fullName evidence="1">Uncharacterized protein</fullName>
    </submittedName>
</protein>
<dbReference type="OrthoDB" id="8780420at2"/>
<dbReference type="EMBL" id="FRBN01000041">
    <property type="protein sequence ID" value="SHL78672.1"/>
    <property type="molecule type" value="Genomic_DNA"/>
</dbReference>
<gene>
    <name evidence="1" type="ORF">SAMN05444414_1414</name>
</gene>
<accession>A0A1M7DGR8</accession>
<reference evidence="2" key="1">
    <citation type="submission" date="2016-11" db="EMBL/GenBank/DDBJ databases">
        <authorList>
            <person name="Varghese N."/>
            <person name="Submissions S."/>
        </authorList>
    </citation>
    <scope>NUCLEOTIDE SEQUENCE [LARGE SCALE GENOMIC DNA]</scope>
    <source>
        <strain evidence="2">DSM 29327</strain>
    </source>
</reference>
<sequence>MLEDDGIPEDEYVFTTQLDDAEASRMLDVPPDLLEIFRAMGRGPSFTRRPDGTPVYEVREISIWYFYKLFEPSVYIEALEHAFAKKGPMQHPSAIARSV</sequence>
<dbReference type="AlphaFoldDB" id="A0A1M7DGR8"/>
<evidence type="ECO:0000313" key="2">
    <source>
        <dbReference type="Proteomes" id="UP000184191"/>
    </source>
</evidence>
<name>A0A1M7DGR8_9RHOB</name>
<keyword evidence="2" id="KW-1185">Reference proteome</keyword>
<organism evidence="1 2">
    <name type="scientific">Roseovarius marisflavi</name>
    <dbReference type="NCBI Taxonomy" id="1054996"/>
    <lineage>
        <taxon>Bacteria</taxon>
        <taxon>Pseudomonadati</taxon>
        <taxon>Pseudomonadota</taxon>
        <taxon>Alphaproteobacteria</taxon>
        <taxon>Rhodobacterales</taxon>
        <taxon>Roseobacteraceae</taxon>
        <taxon>Roseovarius</taxon>
    </lineage>
</organism>